<sequence length="277" mass="31659">MTVEPIISGFARITEESIRESSYVFIDTNDGIANLIDYLDGLPAWPPSLYVDLEGVNLSRNGTISVIQIYVLPLDMTYLIDVCTLQEETFSQPSAMGRTLKDIFESPSVPKVFFDVRSDSDALYGHFGINLGGVQDVQLMELATRNFPKDLVHGLEKCIDRDISMSSSEKQAWKIRKENGRKLFAPGQGGSYEIWNTRPLPADIMQYCVQDVKILPRLWQRYRRSMSDRWSVVVKNEIESRIIDSQSPDYIEKGRLRTLAPCGWEHSLSLRNRTRWA</sequence>
<gene>
    <name evidence="1" type="ORF">N8T08_005812</name>
</gene>
<reference evidence="1 2" key="1">
    <citation type="journal article" date="2023" name="ACS Omega">
        <title>Identification of the Neoaspergillic Acid Biosynthesis Gene Cluster by Establishing an In Vitro CRISPR-Ribonucleoprotein Genetic System in Aspergillus melleus.</title>
        <authorList>
            <person name="Yuan B."/>
            <person name="Grau M.F."/>
            <person name="Murata R.M."/>
            <person name="Torok T."/>
            <person name="Venkateswaran K."/>
            <person name="Stajich J.E."/>
            <person name="Wang C.C.C."/>
        </authorList>
    </citation>
    <scope>NUCLEOTIDE SEQUENCE [LARGE SCALE GENOMIC DNA]</scope>
    <source>
        <strain evidence="1 2">IMV 1140</strain>
    </source>
</reference>
<dbReference type="Proteomes" id="UP001177260">
    <property type="component" value="Unassembled WGS sequence"/>
</dbReference>
<evidence type="ECO:0000313" key="1">
    <source>
        <dbReference type="EMBL" id="KAK1144150.1"/>
    </source>
</evidence>
<comment type="caution">
    <text evidence="1">The sequence shown here is derived from an EMBL/GenBank/DDBJ whole genome shotgun (WGS) entry which is preliminary data.</text>
</comment>
<organism evidence="1 2">
    <name type="scientific">Aspergillus melleus</name>
    <dbReference type="NCBI Taxonomy" id="138277"/>
    <lineage>
        <taxon>Eukaryota</taxon>
        <taxon>Fungi</taxon>
        <taxon>Dikarya</taxon>
        <taxon>Ascomycota</taxon>
        <taxon>Pezizomycotina</taxon>
        <taxon>Eurotiomycetes</taxon>
        <taxon>Eurotiomycetidae</taxon>
        <taxon>Eurotiales</taxon>
        <taxon>Aspergillaceae</taxon>
        <taxon>Aspergillus</taxon>
        <taxon>Aspergillus subgen. Circumdati</taxon>
    </lineage>
</organism>
<proteinExistence type="predicted"/>
<accession>A0ACC3B1V6</accession>
<name>A0ACC3B1V6_9EURO</name>
<keyword evidence="2" id="KW-1185">Reference proteome</keyword>
<protein>
    <submittedName>
        <fullName evidence="1">Uncharacterized protein</fullName>
    </submittedName>
</protein>
<evidence type="ECO:0000313" key="2">
    <source>
        <dbReference type="Proteomes" id="UP001177260"/>
    </source>
</evidence>
<dbReference type="EMBL" id="JAOPJF010000033">
    <property type="protein sequence ID" value="KAK1144150.1"/>
    <property type="molecule type" value="Genomic_DNA"/>
</dbReference>